<accession>A0AA94LLY9</accession>
<dbReference type="Pfam" id="PF15652">
    <property type="entry name" value="Tox-SHH"/>
    <property type="match status" value="1"/>
</dbReference>
<dbReference type="SUPFAM" id="SSF160631">
    <property type="entry name" value="SMI1/KNR4-like"/>
    <property type="match status" value="1"/>
</dbReference>
<dbReference type="AlphaFoldDB" id="A0AA94LLY9"/>
<dbReference type="EMBL" id="FZNZ01000041">
    <property type="protein sequence ID" value="SNS10115.1"/>
    <property type="molecule type" value="Genomic_DNA"/>
</dbReference>
<protein>
    <submittedName>
        <fullName evidence="3">HNH/Endo VII superfamily toxin with a SHH signature</fullName>
    </submittedName>
</protein>
<name>A0AA94LLY9_9BACT</name>
<feature type="domain" description="Tox-SHH" evidence="2">
    <location>
        <begin position="105"/>
        <end position="168"/>
    </location>
</feature>
<comment type="caution">
    <text evidence="3">The sequence shown here is derived from an EMBL/GenBank/DDBJ whole genome shotgun (WGS) entry which is preliminary data.</text>
</comment>
<dbReference type="RefSeq" id="WP_158296842.1">
    <property type="nucleotide sequence ID" value="NZ_CP023863.1"/>
</dbReference>
<sequence length="337" mass="39846">MVQEWQYEEKDRPQHSIDEFGRIRMLGEEPVENLVTWVYEEGSYVPVAKIQNAERYTIISDYMGRPVEAYNSYGNVVWQADYDIYDDLRNIKGIRDFIPFHQLGQHDSTKQVYREWLKEKTGKPVGGKVAWEEISPHEIFKLSEDMFDAAGVPQYARDEYYKEFNIYIQCVNKIMERVQRILKAISESKDCLLLKREHHVNVDVGYLLPDDLRYYLENYNSIIFWENSEYSVKIVGIEDFKKANPVIIGEEVPDDISNNWFIIADDNPQFITIDLFKERLGKCYDSFWDRYGVVGEQPIIANSFTELLEQLFKGKGGYYYWLQDNFEYIGDAYDNLS</sequence>
<dbReference type="Pfam" id="PF09346">
    <property type="entry name" value="SMI1_KNR4"/>
    <property type="match status" value="1"/>
</dbReference>
<evidence type="ECO:0000259" key="2">
    <source>
        <dbReference type="Pfam" id="PF15652"/>
    </source>
</evidence>
<proteinExistence type="predicted"/>
<dbReference type="InterPro" id="IPR028900">
    <property type="entry name" value="Tox-SHH_dom"/>
</dbReference>
<dbReference type="InterPro" id="IPR037883">
    <property type="entry name" value="Knr4/Smi1-like_sf"/>
</dbReference>
<gene>
    <name evidence="3" type="ORF">SAMN06265364_14121</name>
</gene>
<organism evidence="3 4">
    <name type="scientific">Prevotella jejuni</name>
    <dbReference type="NCBI Taxonomy" id="1177574"/>
    <lineage>
        <taxon>Bacteria</taxon>
        <taxon>Pseudomonadati</taxon>
        <taxon>Bacteroidota</taxon>
        <taxon>Bacteroidia</taxon>
        <taxon>Bacteroidales</taxon>
        <taxon>Prevotellaceae</taxon>
        <taxon>Prevotella</taxon>
    </lineage>
</organism>
<dbReference type="Gene3D" id="3.40.1580.10">
    <property type="entry name" value="SMI1/KNR4-like"/>
    <property type="match status" value="1"/>
</dbReference>
<dbReference type="GeneID" id="94030792"/>
<feature type="domain" description="Knr4/Smi1-like" evidence="1">
    <location>
        <begin position="204"/>
        <end position="310"/>
    </location>
</feature>
<evidence type="ECO:0000313" key="4">
    <source>
        <dbReference type="Proteomes" id="UP000198427"/>
    </source>
</evidence>
<reference evidence="3 4" key="1">
    <citation type="submission" date="2017-06" db="EMBL/GenBank/DDBJ databases">
        <authorList>
            <person name="Varghese N."/>
            <person name="Submissions S."/>
        </authorList>
    </citation>
    <scope>NUCLEOTIDE SEQUENCE [LARGE SCALE GENOMIC DNA]</scope>
    <source>
        <strain evidence="3 4">DSM 26989</strain>
    </source>
</reference>
<evidence type="ECO:0000259" key="1">
    <source>
        <dbReference type="Pfam" id="PF09346"/>
    </source>
</evidence>
<keyword evidence="4" id="KW-1185">Reference proteome</keyword>
<dbReference type="InterPro" id="IPR018958">
    <property type="entry name" value="Knr4/Smi1-like_dom"/>
</dbReference>
<evidence type="ECO:0000313" key="3">
    <source>
        <dbReference type="EMBL" id="SNS10115.1"/>
    </source>
</evidence>
<dbReference type="Proteomes" id="UP000198427">
    <property type="component" value="Unassembled WGS sequence"/>
</dbReference>